<dbReference type="Proteomes" id="UP001386955">
    <property type="component" value="Unassembled WGS sequence"/>
</dbReference>
<name>A0AAN9XUI6_PSOTE</name>
<comment type="caution">
    <text evidence="1">The sequence shown here is derived from an EMBL/GenBank/DDBJ whole genome shotgun (WGS) entry which is preliminary data.</text>
</comment>
<evidence type="ECO:0000313" key="1">
    <source>
        <dbReference type="EMBL" id="KAK7410820.1"/>
    </source>
</evidence>
<gene>
    <name evidence="1" type="ORF">VNO78_01955</name>
</gene>
<evidence type="ECO:0000313" key="2">
    <source>
        <dbReference type="Proteomes" id="UP001386955"/>
    </source>
</evidence>
<dbReference type="EMBL" id="JAYMYS010000001">
    <property type="protein sequence ID" value="KAK7410820.1"/>
    <property type="molecule type" value="Genomic_DNA"/>
</dbReference>
<reference evidence="1 2" key="1">
    <citation type="submission" date="2024-01" db="EMBL/GenBank/DDBJ databases">
        <title>The genomes of 5 underutilized Papilionoideae crops provide insights into root nodulation and disease resistanc.</title>
        <authorList>
            <person name="Jiang F."/>
        </authorList>
    </citation>
    <scope>NUCLEOTIDE SEQUENCE [LARGE SCALE GENOMIC DNA]</scope>
    <source>
        <strain evidence="1">DUOXIRENSHENG_FW03</strain>
        <tissue evidence="1">Leaves</tissue>
    </source>
</reference>
<organism evidence="1 2">
    <name type="scientific">Psophocarpus tetragonolobus</name>
    <name type="common">Winged bean</name>
    <name type="synonym">Dolichos tetragonolobus</name>
    <dbReference type="NCBI Taxonomy" id="3891"/>
    <lineage>
        <taxon>Eukaryota</taxon>
        <taxon>Viridiplantae</taxon>
        <taxon>Streptophyta</taxon>
        <taxon>Embryophyta</taxon>
        <taxon>Tracheophyta</taxon>
        <taxon>Spermatophyta</taxon>
        <taxon>Magnoliopsida</taxon>
        <taxon>eudicotyledons</taxon>
        <taxon>Gunneridae</taxon>
        <taxon>Pentapetalae</taxon>
        <taxon>rosids</taxon>
        <taxon>fabids</taxon>
        <taxon>Fabales</taxon>
        <taxon>Fabaceae</taxon>
        <taxon>Papilionoideae</taxon>
        <taxon>50 kb inversion clade</taxon>
        <taxon>NPAAA clade</taxon>
        <taxon>indigoferoid/millettioid clade</taxon>
        <taxon>Phaseoleae</taxon>
        <taxon>Psophocarpus</taxon>
    </lineage>
</organism>
<accession>A0AAN9XUI6</accession>
<keyword evidence="2" id="KW-1185">Reference proteome</keyword>
<proteinExistence type="predicted"/>
<sequence length="115" mass="12779">MLDVRASTSCHHRTSCVAITLVRVAIAFCSRQGRVTVALLFASSSPFRSSRGRPSARFEIALAHIEVELHFCIFASRSRLKLASAFLTIFASHFSVSHVSASHGLSLLFWMLKNW</sequence>
<protein>
    <submittedName>
        <fullName evidence="1">Uncharacterized protein</fullName>
    </submittedName>
</protein>
<dbReference type="AlphaFoldDB" id="A0AAN9XUI6"/>